<sequence length="50" mass="5994">MSTRMNKEKIMDSLESELFLLDKKVNWKIAESMEIAKSMNYILNNWEVLK</sequence>
<gene>
    <name evidence="1" type="ORF">UT12_C0004G0003</name>
</gene>
<protein>
    <submittedName>
        <fullName evidence="1">Uncharacterized protein</fullName>
    </submittedName>
</protein>
<dbReference type="Proteomes" id="UP000034893">
    <property type="component" value="Unassembled WGS sequence"/>
</dbReference>
<evidence type="ECO:0000313" key="2">
    <source>
        <dbReference type="Proteomes" id="UP000034893"/>
    </source>
</evidence>
<accession>A0A0G0LDI8</accession>
<evidence type="ECO:0000313" key="1">
    <source>
        <dbReference type="EMBL" id="KKQ89973.1"/>
    </source>
</evidence>
<name>A0A0G0LDI8_9BACT</name>
<dbReference type="EMBL" id="LBVP01000004">
    <property type="protein sequence ID" value="KKQ89973.1"/>
    <property type="molecule type" value="Genomic_DNA"/>
</dbReference>
<organism evidence="1 2">
    <name type="scientific">Candidatus Curtissbacteria bacterium GW2011_GWC2_38_9</name>
    <dbReference type="NCBI Taxonomy" id="1618414"/>
    <lineage>
        <taxon>Bacteria</taxon>
        <taxon>Candidatus Curtissiibacteriota</taxon>
    </lineage>
</organism>
<comment type="caution">
    <text evidence="1">The sequence shown here is derived from an EMBL/GenBank/DDBJ whole genome shotgun (WGS) entry which is preliminary data.</text>
</comment>
<reference evidence="1 2" key="1">
    <citation type="journal article" date="2015" name="Nature">
        <title>rRNA introns, odd ribosomes, and small enigmatic genomes across a large radiation of phyla.</title>
        <authorList>
            <person name="Brown C.T."/>
            <person name="Hug L.A."/>
            <person name="Thomas B.C."/>
            <person name="Sharon I."/>
            <person name="Castelle C.J."/>
            <person name="Singh A."/>
            <person name="Wilkins M.J."/>
            <person name="Williams K.H."/>
            <person name="Banfield J.F."/>
        </authorList>
    </citation>
    <scope>NUCLEOTIDE SEQUENCE [LARGE SCALE GENOMIC DNA]</scope>
</reference>
<proteinExistence type="predicted"/>
<dbReference type="AlphaFoldDB" id="A0A0G0LDI8"/>